<dbReference type="PROSITE" id="PS51379">
    <property type="entry name" value="4FE4S_FER_2"/>
    <property type="match status" value="2"/>
</dbReference>
<organism evidence="7">
    <name type="scientific">marine metagenome</name>
    <dbReference type="NCBI Taxonomy" id="408172"/>
    <lineage>
        <taxon>unclassified sequences</taxon>
        <taxon>metagenomes</taxon>
        <taxon>ecological metagenomes</taxon>
    </lineage>
</organism>
<evidence type="ECO:0000256" key="1">
    <source>
        <dbReference type="ARBA" id="ARBA00022485"/>
    </source>
</evidence>
<keyword evidence="2" id="KW-0479">Metal-binding</keyword>
<gene>
    <name evidence="7" type="ORF">METZ01_LOCUS237088</name>
</gene>
<evidence type="ECO:0000313" key="7">
    <source>
        <dbReference type="EMBL" id="SVB84234.1"/>
    </source>
</evidence>
<dbReference type="EMBL" id="UINC01060095">
    <property type="protein sequence ID" value="SVB84234.1"/>
    <property type="molecule type" value="Genomic_DNA"/>
</dbReference>
<feature type="domain" description="4Fe-4S ferredoxin-type" evidence="6">
    <location>
        <begin position="124"/>
        <end position="153"/>
    </location>
</feature>
<feature type="region of interest" description="Disordered" evidence="5">
    <location>
        <begin position="200"/>
        <end position="222"/>
    </location>
</feature>
<dbReference type="HAMAP" id="MF_01351">
    <property type="entry name" value="NDH1_NuoI"/>
    <property type="match status" value="1"/>
</dbReference>
<keyword evidence="4" id="KW-0411">Iron-sulfur</keyword>
<dbReference type="GO" id="GO:0051539">
    <property type="term" value="F:4 iron, 4 sulfur cluster binding"/>
    <property type="evidence" value="ECO:0007669"/>
    <property type="project" value="UniProtKB-KW"/>
</dbReference>
<accession>A0A382HA78</accession>
<dbReference type="InterPro" id="IPR017900">
    <property type="entry name" value="4Fe4S_Fe_S_CS"/>
</dbReference>
<dbReference type="AlphaFoldDB" id="A0A382HA78"/>
<keyword evidence="1" id="KW-0004">4Fe-4S</keyword>
<feature type="domain" description="4Fe-4S ferredoxin-type" evidence="6">
    <location>
        <begin position="80"/>
        <end position="109"/>
    </location>
</feature>
<dbReference type="Pfam" id="PF12838">
    <property type="entry name" value="Fer4_7"/>
    <property type="match status" value="1"/>
</dbReference>
<keyword evidence="3" id="KW-0408">Iron</keyword>
<evidence type="ECO:0000256" key="3">
    <source>
        <dbReference type="ARBA" id="ARBA00023004"/>
    </source>
</evidence>
<evidence type="ECO:0000256" key="2">
    <source>
        <dbReference type="ARBA" id="ARBA00022723"/>
    </source>
</evidence>
<dbReference type="InterPro" id="IPR017896">
    <property type="entry name" value="4Fe4S_Fe-S-bd"/>
</dbReference>
<dbReference type="GO" id="GO:0046872">
    <property type="term" value="F:metal ion binding"/>
    <property type="evidence" value="ECO:0007669"/>
    <property type="project" value="UniProtKB-KW"/>
</dbReference>
<dbReference type="InterPro" id="IPR010226">
    <property type="entry name" value="NADH_quinone_OxRdtase_chainI"/>
</dbReference>
<dbReference type="PROSITE" id="PS00198">
    <property type="entry name" value="4FE4S_FER_1"/>
    <property type="match status" value="1"/>
</dbReference>
<proteinExistence type="inferred from homology"/>
<protein>
    <recommendedName>
        <fullName evidence="6">4Fe-4S ferredoxin-type domain-containing protein</fullName>
    </recommendedName>
</protein>
<dbReference type="GO" id="GO:0016651">
    <property type="term" value="F:oxidoreductase activity, acting on NAD(P)H"/>
    <property type="evidence" value="ECO:0007669"/>
    <property type="project" value="InterPro"/>
</dbReference>
<evidence type="ECO:0000256" key="5">
    <source>
        <dbReference type="SAM" id="MobiDB-lite"/>
    </source>
</evidence>
<evidence type="ECO:0000256" key="4">
    <source>
        <dbReference type="ARBA" id="ARBA00023014"/>
    </source>
</evidence>
<sequence length="222" mass="25724">MYGLGLIKGLGITLKNILFFQRINTTQYPDRKASIIDLAKLDNKNFISYAFTNPMKTLKSMMGMIVISDKVDQHPRFRGEEFSWYEERCTGCASCAKFCPLGIIKIVTDQTGKNYAEGQNYDIETFDIDIGRCMFCGLCVEACPYDALHMGSGFEEGQYKRNDLVIDVERLKKSEKKPSHWFRPQLEQKDNYSPFDEEISWDKAGRHQKPSNKDLKNKWIRK</sequence>
<reference evidence="7" key="1">
    <citation type="submission" date="2018-05" db="EMBL/GenBank/DDBJ databases">
        <authorList>
            <person name="Lanie J.A."/>
            <person name="Ng W.-L."/>
            <person name="Kazmierczak K.M."/>
            <person name="Andrzejewski T.M."/>
            <person name="Davidsen T.M."/>
            <person name="Wayne K.J."/>
            <person name="Tettelin H."/>
            <person name="Glass J.I."/>
            <person name="Rusch D."/>
            <person name="Podicherti R."/>
            <person name="Tsui H.-C.T."/>
            <person name="Winkler M.E."/>
        </authorList>
    </citation>
    <scope>NUCLEOTIDE SEQUENCE</scope>
</reference>
<name>A0A382HA78_9ZZZZ</name>
<evidence type="ECO:0000259" key="6">
    <source>
        <dbReference type="PROSITE" id="PS51379"/>
    </source>
</evidence>
<dbReference type="Gene3D" id="3.30.70.3270">
    <property type="match status" value="1"/>
</dbReference>
<dbReference type="PANTHER" id="PTHR10849">
    <property type="entry name" value="NADH DEHYDROGENASE UBIQUINONE IRON-SULFUR PROTEIN 8, MITOCHONDRIAL"/>
    <property type="match status" value="1"/>
</dbReference>
<dbReference type="GO" id="GO:0016020">
    <property type="term" value="C:membrane"/>
    <property type="evidence" value="ECO:0007669"/>
    <property type="project" value="InterPro"/>
</dbReference>
<dbReference type="SUPFAM" id="SSF54862">
    <property type="entry name" value="4Fe-4S ferredoxins"/>
    <property type="match status" value="1"/>
</dbReference>